<protein>
    <recommendedName>
        <fullName evidence="1">Methyltransferase domain-containing protein</fullName>
    </recommendedName>
</protein>
<dbReference type="Pfam" id="PF13649">
    <property type="entry name" value="Methyltransf_25"/>
    <property type="match status" value="1"/>
</dbReference>
<dbReference type="Gene3D" id="3.40.50.150">
    <property type="entry name" value="Vaccinia Virus protein VP39"/>
    <property type="match status" value="1"/>
</dbReference>
<dbReference type="PANTHER" id="PTHR43591">
    <property type="entry name" value="METHYLTRANSFERASE"/>
    <property type="match status" value="1"/>
</dbReference>
<dbReference type="InterPro" id="IPR041698">
    <property type="entry name" value="Methyltransf_25"/>
</dbReference>
<dbReference type="RefSeq" id="WP_068771711.1">
    <property type="nucleotide sequence ID" value="NZ_CP109796.1"/>
</dbReference>
<reference evidence="2 3" key="1">
    <citation type="submission" date="2016-01" db="EMBL/GenBank/DDBJ databases">
        <title>High potential of lignocellulose degradation of a new Verrucomicrobia species.</title>
        <authorList>
            <person name="Wang Y."/>
            <person name="Shi Y."/>
            <person name="Qiu Z."/>
            <person name="Liu S."/>
            <person name="Yang H."/>
        </authorList>
    </citation>
    <scope>NUCLEOTIDE SEQUENCE [LARGE SCALE GENOMIC DNA]</scope>
    <source>
        <strain evidence="2 3">TSB47</strain>
    </source>
</reference>
<evidence type="ECO:0000259" key="1">
    <source>
        <dbReference type="Pfam" id="PF13649"/>
    </source>
</evidence>
<dbReference type="GO" id="GO:0008168">
    <property type="term" value="F:methyltransferase activity"/>
    <property type="evidence" value="ECO:0007669"/>
    <property type="project" value="TreeGrafter"/>
</dbReference>
<dbReference type="Proteomes" id="UP000078486">
    <property type="component" value="Unassembled WGS sequence"/>
</dbReference>
<dbReference type="EMBL" id="LRRQ01000141">
    <property type="protein sequence ID" value="OAM88224.1"/>
    <property type="molecule type" value="Genomic_DNA"/>
</dbReference>
<dbReference type="PANTHER" id="PTHR43591:SF97">
    <property type="entry name" value="CLASS I SAM-DEPENDENT METHYLTRANSFERASE"/>
    <property type="match status" value="1"/>
</dbReference>
<keyword evidence="3" id="KW-1185">Reference proteome</keyword>
<organism evidence="2 3">
    <name type="scientific">Termitidicoccus mucosus</name>
    <dbReference type="NCBI Taxonomy" id="1184151"/>
    <lineage>
        <taxon>Bacteria</taxon>
        <taxon>Pseudomonadati</taxon>
        <taxon>Verrucomicrobiota</taxon>
        <taxon>Opitutia</taxon>
        <taxon>Opitutales</taxon>
        <taxon>Opitutaceae</taxon>
        <taxon>Termitidicoccus</taxon>
    </lineage>
</organism>
<dbReference type="CDD" id="cd02440">
    <property type="entry name" value="AdoMet_MTases"/>
    <property type="match status" value="1"/>
</dbReference>
<dbReference type="OrthoDB" id="9791837at2"/>
<sequence length="229" mass="24990">MPWDANTYDEGRRRLVPCFDAFYGTVAELVARTAPAHPSMLDLGAGTGIVSAQVTARVRPGGLTLQDGSEAMLAQARKRFADFAPAPRFVVSDFRDAPPPGEFDVVMSALAIHHLEDADKRALFARVHAALAPGGLFVNAEQVLAPDGWQQSLYSFLHYDTARRLGSSEAEIAASRERMKNDRCATVADQLAWLRECGFVHVGEFFHSFRFSVYAGWKAPGPPPIGADE</sequence>
<dbReference type="SUPFAM" id="SSF53335">
    <property type="entry name" value="S-adenosyl-L-methionine-dependent methyltransferases"/>
    <property type="match status" value="1"/>
</dbReference>
<accession>A0A178IDY2</accession>
<gene>
    <name evidence="2" type="ORF">AW736_18030</name>
</gene>
<evidence type="ECO:0000313" key="3">
    <source>
        <dbReference type="Proteomes" id="UP000078486"/>
    </source>
</evidence>
<name>A0A178IDY2_9BACT</name>
<comment type="caution">
    <text evidence="2">The sequence shown here is derived from an EMBL/GenBank/DDBJ whole genome shotgun (WGS) entry which is preliminary data.</text>
</comment>
<feature type="domain" description="Methyltransferase" evidence="1">
    <location>
        <begin position="41"/>
        <end position="135"/>
    </location>
</feature>
<proteinExistence type="predicted"/>
<evidence type="ECO:0000313" key="2">
    <source>
        <dbReference type="EMBL" id="OAM88224.1"/>
    </source>
</evidence>
<dbReference type="InterPro" id="IPR029063">
    <property type="entry name" value="SAM-dependent_MTases_sf"/>
</dbReference>
<dbReference type="AlphaFoldDB" id="A0A178IDY2"/>
<dbReference type="STRING" id="1184151.AW736_18030"/>